<feature type="region of interest" description="Disordered" evidence="5">
    <location>
        <begin position="663"/>
        <end position="704"/>
    </location>
</feature>
<keyword evidence="2 4" id="KW-0067">ATP-binding</keyword>
<sequence length="724" mass="79047">MSSVLGVDLGTTNTSASLVTGGREPLPIPLGGTRDPYIMRSAALKLPDGRWLAGDAARDYVNRHPEMAKRLLTAFKPLLMLPERGQTRWQAEVVAGELRDDPKEKGTIRVGGGTRYVLRTESLTSSLCPPGMTLADVRQATREMLHAVHLKVREAQPRLVLDHLVIGIPVGFPDLAKAKVIEAAVDAGLVRDRGRVTLFPEPVAVGLAYGIEFRTPKRVLVFDHGGGTLDMTILDISGDPAGGDFHYQVLAQVGHDRAGRYYDRLLLARVIDMAGSKGKEALRYLGVQDPMAIAVPGYLDEAERVKEALFSGSTRARSRPVQYAHVFGDVSLRQEVTEETMAEVLRGELEAVRAKVEQLVAQAEVNAALVRGRGQAGVEEILLAGGSARLPFFRTLLEEMFPGVPIDDRYAGTRTTTAGFARAVQYRGFIGRLTDTEYRIFVPDEWRSRTVLPIGTPLSEATAERQQGRRRGLYLRAEHERATVLLFSVINEREQLQLQAVVEGIDPGDKVQVFVTVDPVSGQPSVRAVSAGTGLPLPVRTVDPYGPEGVPLLEKGQIIRFCRNQIRNHPSRDTGCIDTIVCIADGRPRDLAVGEMTRFRLALHHPSGALPQVRAAACDIEVYEVELPRPGQSVVLDRLSDRDFKPLPGGELYPFSCVPAPVDEEQPASAPAAAALQRRREEVLAEQPTAAEPAAEQAAERSGRRRVGARLLELLRGEARRSGS</sequence>
<evidence type="ECO:0000256" key="3">
    <source>
        <dbReference type="ARBA" id="ARBA00023186"/>
    </source>
</evidence>
<dbReference type="SUPFAM" id="SSF53067">
    <property type="entry name" value="Actin-like ATPase domain"/>
    <property type="match status" value="2"/>
</dbReference>
<dbReference type="InterPro" id="IPR013126">
    <property type="entry name" value="Hsp_70_fam"/>
</dbReference>
<name>A0ABS4JVZ5_9FIRM</name>
<comment type="caution">
    <text evidence="6">The sequence shown here is derived from an EMBL/GenBank/DDBJ whole genome shotgun (WGS) entry which is preliminary data.</text>
</comment>
<reference evidence="6 7" key="1">
    <citation type="submission" date="2021-03" db="EMBL/GenBank/DDBJ databases">
        <title>Genomic Encyclopedia of Type Strains, Phase IV (KMG-IV): sequencing the most valuable type-strain genomes for metagenomic binning, comparative biology and taxonomic classification.</title>
        <authorList>
            <person name="Goeker M."/>
        </authorList>
    </citation>
    <scope>NUCLEOTIDE SEQUENCE [LARGE SCALE GENOMIC DNA]</scope>
    <source>
        <strain evidence="6 7">DSM 27138</strain>
    </source>
</reference>
<dbReference type="EMBL" id="JAGGLG010000022">
    <property type="protein sequence ID" value="MBP2019081.1"/>
    <property type="molecule type" value="Genomic_DNA"/>
</dbReference>
<evidence type="ECO:0000313" key="6">
    <source>
        <dbReference type="EMBL" id="MBP2019081.1"/>
    </source>
</evidence>
<evidence type="ECO:0008006" key="8">
    <source>
        <dbReference type="Google" id="ProtNLM"/>
    </source>
</evidence>
<dbReference type="Proteomes" id="UP001519289">
    <property type="component" value="Unassembled WGS sequence"/>
</dbReference>
<accession>A0ABS4JVZ5</accession>
<proteinExistence type="inferred from homology"/>
<dbReference type="Pfam" id="PF00012">
    <property type="entry name" value="HSP70"/>
    <property type="match status" value="1"/>
</dbReference>
<evidence type="ECO:0000256" key="4">
    <source>
        <dbReference type="RuleBase" id="RU003322"/>
    </source>
</evidence>
<organism evidence="6 7">
    <name type="scientific">Symbiobacterium terraclitae</name>
    <dbReference type="NCBI Taxonomy" id="557451"/>
    <lineage>
        <taxon>Bacteria</taxon>
        <taxon>Bacillati</taxon>
        <taxon>Bacillota</taxon>
        <taxon>Clostridia</taxon>
        <taxon>Eubacteriales</taxon>
        <taxon>Symbiobacteriaceae</taxon>
        <taxon>Symbiobacterium</taxon>
    </lineage>
</organism>
<evidence type="ECO:0000256" key="2">
    <source>
        <dbReference type="ARBA" id="ARBA00022840"/>
    </source>
</evidence>
<dbReference type="RefSeq" id="WP_209467202.1">
    <property type="nucleotide sequence ID" value="NZ_JAGGLG010000022.1"/>
</dbReference>
<dbReference type="PRINTS" id="PR00301">
    <property type="entry name" value="HEATSHOCK70"/>
</dbReference>
<dbReference type="InterPro" id="IPR043129">
    <property type="entry name" value="ATPase_NBD"/>
</dbReference>
<keyword evidence="1 4" id="KW-0547">Nucleotide-binding</keyword>
<evidence type="ECO:0000256" key="1">
    <source>
        <dbReference type="ARBA" id="ARBA00022741"/>
    </source>
</evidence>
<keyword evidence="7" id="KW-1185">Reference proteome</keyword>
<dbReference type="PANTHER" id="PTHR19375">
    <property type="entry name" value="HEAT SHOCK PROTEIN 70KDA"/>
    <property type="match status" value="1"/>
</dbReference>
<dbReference type="Gene3D" id="3.90.640.10">
    <property type="entry name" value="Actin, Chain A, domain 4"/>
    <property type="match status" value="1"/>
</dbReference>
<dbReference type="Gene3D" id="3.30.420.40">
    <property type="match status" value="2"/>
</dbReference>
<comment type="similarity">
    <text evidence="4">Belongs to the heat shock protein 70 family.</text>
</comment>
<protein>
    <recommendedName>
        <fullName evidence="8">Chaperone protein DnaK</fullName>
    </recommendedName>
</protein>
<gene>
    <name evidence="6" type="ORF">J2Z79_002498</name>
</gene>
<evidence type="ECO:0000256" key="5">
    <source>
        <dbReference type="SAM" id="MobiDB-lite"/>
    </source>
</evidence>
<feature type="compositionally biased region" description="Low complexity" evidence="5">
    <location>
        <begin position="685"/>
        <end position="697"/>
    </location>
</feature>
<keyword evidence="3" id="KW-0143">Chaperone</keyword>
<feature type="compositionally biased region" description="Low complexity" evidence="5">
    <location>
        <begin position="667"/>
        <end position="676"/>
    </location>
</feature>
<evidence type="ECO:0000313" key="7">
    <source>
        <dbReference type="Proteomes" id="UP001519289"/>
    </source>
</evidence>